<evidence type="ECO:0000256" key="5">
    <source>
        <dbReference type="ARBA" id="ARBA00023141"/>
    </source>
</evidence>
<dbReference type="HAMAP" id="MF_00222">
    <property type="entry name" value="Shikimate_DH_AroE"/>
    <property type="match status" value="1"/>
</dbReference>
<sequence length="496" mass="55295">MICVSIGRGRHKHIIAEHKHLVEQGAQLCELRLDYINGTIKLKRLLENRPSPVVITYRRERDGGRYAGDEQERQMVLRTAIAEQVDYIDLEEDIAASIPRYGKTKRIISYHNFRETPADLEGLHRRMQKLDPDIIKIATMANSPQDNVRILELARGSEIPTIGLCMGDMGMPSRILGGRFGCPFTYATSSNERTLAPGQIGFRQMVDLYRYEEITDDTELYGVVADPIGHSLSPHLHNAAFSEQGMNRRYLPFRVPREHLSVFLGEVCPQLGVKGLSITIPHKEAAIKFVKRPDAAVTGVGATNTIIFDDEGPSGFNTDCDSAMESLDTMLLPEQQGGSLEGVKVLVLGSGGVARGIVWSLIQRKASVTISSRTLENAEELAQHFKCRHIHWEDRGSVQPDVLINGTPVGMHPNVNETPFEKRWIKPSMVVFDTVYNPEQTLLIKEAKAVGARVVTGVEMFVRQAALQFKLFTGVETSRELMRSTLKRLTGAVRTG</sequence>
<comment type="subunit">
    <text evidence="7">Homodimer.</text>
</comment>
<dbReference type="InterPro" id="IPR006151">
    <property type="entry name" value="Shikm_DH/Glu-tRNA_Rdtase"/>
</dbReference>
<comment type="similarity">
    <text evidence="7">Belongs to the type-I 3-dehydroquinase family.</text>
</comment>
<dbReference type="PANTHER" id="PTHR21089">
    <property type="entry name" value="SHIKIMATE DEHYDROGENASE"/>
    <property type="match status" value="1"/>
</dbReference>
<comment type="similarity">
    <text evidence="8">Belongs to the shikimate dehydrogenase family.</text>
</comment>
<dbReference type="InterPro" id="IPR041121">
    <property type="entry name" value="SDH_C"/>
</dbReference>
<dbReference type="GO" id="GO:0003855">
    <property type="term" value="F:3-dehydroquinate dehydratase activity"/>
    <property type="evidence" value="ECO:0007669"/>
    <property type="project" value="UniProtKB-UniRule"/>
</dbReference>
<dbReference type="InterPro" id="IPR011342">
    <property type="entry name" value="Shikimate_DH"/>
</dbReference>
<dbReference type="PANTHER" id="PTHR21089:SF1">
    <property type="entry name" value="BIFUNCTIONAL 3-DEHYDROQUINATE DEHYDRATASE_SHIKIMATE DEHYDROGENASE, CHLOROPLASTIC"/>
    <property type="match status" value="1"/>
</dbReference>
<dbReference type="CDD" id="cd00502">
    <property type="entry name" value="DHQase_I"/>
    <property type="match status" value="1"/>
</dbReference>
<feature type="binding site" evidence="8">
    <location>
        <position position="319"/>
    </location>
    <ligand>
        <name>shikimate</name>
        <dbReference type="ChEBI" id="CHEBI:36208"/>
    </ligand>
</feature>
<dbReference type="SUPFAM" id="SSF51735">
    <property type="entry name" value="NAD(P)-binding Rossmann-fold domains"/>
    <property type="match status" value="1"/>
</dbReference>
<feature type="active site" description="Proton donor/acceptor" evidence="7">
    <location>
        <position position="111"/>
    </location>
</feature>
<comment type="catalytic activity">
    <reaction evidence="6 8">
        <text>shikimate + NADP(+) = 3-dehydroshikimate + NADPH + H(+)</text>
        <dbReference type="Rhea" id="RHEA:17737"/>
        <dbReference type="ChEBI" id="CHEBI:15378"/>
        <dbReference type="ChEBI" id="CHEBI:16630"/>
        <dbReference type="ChEBI" id="CHEBI:36208"/>
        <dbReference type="ChEBI" id="CHEBI:57783"/>
        <dbReference type="ChEBI" id="CHEBI:58349"/>
        <dbReference type="EC" id="1.1.1.25"/>
    </reaction>
</comment>
<comment type="catalytic activity">
    <reaction evidence="7">
        <text>3-dehydroquinate = 3-dehydroshikimate + H2O</text>
        <dbReference type="Rhea" id="RHEA:21096"/>
        <dbReference type="ChEBI" id="CHEBI:15377"/>
        <dbReference type="ChEBI" id="CHEBI:16630"/>
        <dbReference type="ChEBI" id="CHEBI:32364"/>
        <dbReference type="EC" id="4.2.1.10"/>
    </reaction>
</comment>
<dbReference type="UniPathway" id="UPA00053">
    <property type="reaction ID" value="UER00086"/>
</dbReference>
<feature type="binding site" evidence="7">
    <location>
        <position position="199"/>
    </location>
    <ligand>
        <name>3-dehydroquinate</name>
        <dbReference type="ChEBI" id="CHEBI:32364"/>
    </ligand>
</feature>
<dbReference type="SUPFAM" id="SSF51569">
    <property type="entry name" value="Aldolase"/>
    <property type="match status" value="1"/>
</dbReference>
<dbReference type="GO" id="GO:0005829">
    <property type="term" value="C:cytosol"/>
    <property type="evidence" value="ECO:0007669"/>
    <property type="project" value="TreeGrafter"/>
</dbReference>
<evidence type="ECO:0000256" key="3">
    <source>
        <dbReference type="ARBA" id="ARBA00022857"/>
    </source>
</evidence>
<organism evidence="12 13">
    <name type="scientific">Blastopirellula marina</name>
    <dbReference type="NCBI Taxonomy" id="124"/>
    <lineage>
        <taxon>Bacteria</taxon>
        <taxon>Pseudomonadati</taxon>
        <taxon>Planctomycetota</taxon>
        <taxon>Planctomycetia</taxon>
        <taxon>Pirellulales</taxon>
        <taxon>Pirellulaceae</taxon>
        <taxon>Blastopirellula</taxon>
    </lineage>
</organism>
<reference evidence="12 13" key="1">
    <citation type="submission" date="2018-02" db="EMBL/GenBank/DDBJ databases">
        <title>Comparative genomes isolates from brazilian mangrove.</title>
        <authorList>
            <person name="Araujo J.E."/>
            <person name="Taketani R.G."/>
            <person name="Silva M.C.P."/>
            <person name="Loureco M.V."/>
            <person name="Andreote F.D."/>
        </authorList>
    </citation>
    <scope>NUCLEOTIDE SEQUENCE [LARGE SCALE GENOMIC DNA]</scope>
    <source>
        <strain evidence="12 13">HEX-2 MGV</strain>
    </source>
</reference>
<protein>
    <recommendedName>
        <fullName evidence="7 8">Multifunctional fusion protein</fullName>
    </recommendedName>
    <domain>
        <recommendedName>
            <fullName evidence="7">3-dehydroquinate dehydratase</fullName>
            <shortName evidence="7">3-dehydroquinase</shortName>
            <ecNumber evidence="7">4.2.1.10</ecNumber>
        </recommendedName>
        <alternativeName>
            <fullName evidence="7">Type I DHQase</fullName>
        </alternativeName>
        <alternativeName>
            <fullName evidence="7">Type I dehydroquinase</fullName>
            <shortName evidence="7">DHQ1</shortName>
        </alternativeName>
    </domain>
    <domain>
        <recommendedName>
            <fullName evidence="8">Shikimate dehydrogenase (NADP(+))</fullName>
            <shortName evidence="8">SDH</shortName>
            <ecNumber evidence="8">1.1.1.25</ecNumber>
        </recommendedName>
    </domain>
</protein>
<dbReference type="SUPFAM" id="SSF53223">
    <property type="entry name" value="Aminoacid dehydrogenase-like, N-terminal domain"/>
    <property type="match status" value="1"/>
</dbReference>
<feature type="binding site" evidence="8">
    <location>
        <begin position="349"/>
        <end position="353"/>
    </location>
    <ligand>
        <name>NADP(+)</name>
        <dbReference type="ChEBI" id="CHEBI:58349"/>
    </ligand>
</feature>
<feature type="binding site" evidence="8">
    <location>
        <position position="457"/>
    </location>
    <ligand>
        <name>NADP(+)</name>
        <dbReference type="ChEBI" id="CHEBI:58349"/>
    </ligand>
</feature>
<feature type="domain" description="Shikimate dehydrogenase substrate binding N-terminal" evidence="10">
    <location>
        <begin position="223"/>
        <end position="306"/>
    </location>
</feature>
<comment type="pathway">
    <text evidence="7">Metabolic intermediate biosynthesis; chorismate biosynthesis; chorismate from D-erythrose 4-phosphate and phosphoenolpyruvate: step 3/7.</text>
</comment>
<feature type="active site" description="Proton acceptor" evidence="8">
    <location>
        <position position="283"/>
    </location>
</feature>
<comment type="caution">
    <text evidence="7">Lacks conserved residue(s) required for the propagation of feature annotation.</text>
</comment>
<feature type="domain" description="Quinate/shikimate 5-dehydrogenase/glutamyl-tRNA reductase" evidence="9">
    <location>
        <begin position="334"/>
        <end position="388"/>
    </location>
</feature>
<dbReference type="GO" id="GO:0050661">
    <property type="term" value="F:NADP binding"/>
    <property type="evidence" value="ECO:0007669"/>
    <property type="project" value="InterPro"/>
</dbReference>
<evidence type="ECO:0000259" key="11">
    <source>
        <dbReference type="Pfam" id="PF18317"/>
    </source>
</evidence>
<proteinExistence type="inferred from homology"/>
<evidence type="ECO:0000256" key="6">
    <source>
        <dbReference type="ARBA" id="ARBA00049442"/>
    </source>
</evidence>
<dbReference type="Gene3D" id="3.40.50.10860">
    <property type="entry name" value="Leucine Dehydrogenase, chain A, domain 1"/>
    <property type="match status" value="1"/>
</dbReference>
<dbReference type="OrthoDB" id="9792692at2"/>
<comment type="caution">
    <text evidence="12">The sequence shown here is derived from an EMBL/GenBank/DDBJ whole genome shotgun (WGS) entry which is preliminary data.</text>
</comment>
<keyword evidence="7" id="KW-0456">Lyase</keyword>
<accession>A0A2S8FAF8</accession>
<keyword evidence="2 7" id="KW-0028">Amino-acid biosynthesis</keyword>
<evidence type="ECO:0000256" key="8">
    <source>
        <dbReference type="HAMAP-Rule" id="MF_00222"/>
    </source>
</evidence>
<feature type="active site" description="Schiff-base intermediate with substrate" evidence="7">
    <location>
        <position position="136"/>
    </location>
</feature>
<keyword evidence="4 8" id="KW-0560">Oxidoreductase</keyword>
<dbReference type="Pfam" id="PF08501">
    <property type="entry name" value="Shikimate_dh_N"/>
    <property type="match status" value="1"/>
</dbReference>
<evidence type="ECO:0000256" key="4">
    <source>
        <dbReference type="ARBA" id="ARBA00023002"/>
    </source>
</evidence>
<comment type="pathway">
    <text evidence="1 8">Metabolic intermediate biosynthesis; chorismate biosynthesis; chorismate from D-erythrose 4-phosphate and phosphoenolpyruvate: step 4/7.</text>
</comment>
<gene>
    <name evidence="8 12" type="primary">aroE</name>
    <name evidence="7" type="synonym">aroD</name>
    <name evidence="12" type="ORF">C5Y96_15490</name>
</gene>
<comment type="function">
    <text evidence="7">Involved in the third step of the chorismate pathway, which leads to the biosynthesis of aromatic amino acids. Catalyzes the cis-dehydration of 3-dehydroquinate (DHQ) and introduces the first double bond of the aromatic ring to yield 3-dehydroshikimate.</text>
</comment>
<feature type="binding site" evidence="8">
    <location>
        <position position="279"/>
    </location>
    <ligand>
        <name>shikimate</name>
        <dbReference type="ChEBI" id="CHEBI:36208"/>
    </ligand>
</feature>
<feature type="binding site" evidence="7">
    <location>
        <position position="58"/>
    </location>
    <ligand>
        <name>3-dehydroquinate</name>
        <dbReference type="ChEBI" id="CHEBI:32364"/>
    </ligand>
</feature>
<dbReference type="GO" id="GO:0009073">
    <property type="term" value="P:aromatic amino acid family biosynthetic process"/>
    <property type="evidence" value="ECO:0007669"/>
    <property type="project" value="UniProtKB-KW"/>
</dbReference>
<dbReference type="HAMAP" id="MF_00214">
    <property type="entry name" value="AroD"/>
    <property type="match status" value="1"/>
</dbReference>
<feature type="binding site" evidence="8">
    <location>
        <position position="304"/>
    </location>
    <ligand>
        <name>shikimate</name>
        <dbReference type="ChEBI" id="CHEBI:36208"/>
    </ligand>
</feature>
<feature type="binding site" evidence="7">
    <location>
        <begin position="30"/>
        <end position="32"/>
    </location>
    <ligand>
        <name>3-dehydroquinate</name>
        <dbReference type="ChEBI" id="CHEBI:32364"/>
    </ligand>
</feature>
<dbReference type="InterPro" id="IPR036291">
    <property type="entry name" value="NAD(P)-bd_dom_sf"/>
</dbReference>
<dbReference type="GO" id="GO:0008652">
    <property type="term" value="P:amino acid biosynthetic process"/>
    <property type="evidence" value="ECO:0007669"/>
    <property type="project" value="UniProtKB-KW"/>
</dbReference>
<dbReference type="InterPro" id="IPR022893">
    <property type="entry name" value="Shikimate_DH_fam"/>
</dbReference>
<feature type="binding site" evidence="8">
    <location>
        <position position="436"/>
    </location>
    <ligand>
        <name>shikimate</name>
        <dbReference type="ChEBI" id="CHEBI:36208"/>
    </ligand>
</feature>
<dbReference type="GO" id="GO:0004764">
    <property type="term" value="F:shikimate 3-dehydrogenase (NADP+) activity"/>
    <property type="evidence" value="ECO:0007669"/>
    <property type="project" value="UniProtKB-UniRule"/>
</dbReference>
<evidence type="ECO:0000256" key="1">
    <source>
        <dbReference type="ARBA" id="ARBA00004871"/>
    </source>
</evidence>
<comment type="function">
    <text evidence="8">Involved in the biosynthesis of the chorismate, which leads to the biosynthesis of aromatic amino acids. Catalyzes the reversible NADPH linked reduction of 3-dehydroshikimate (DHSA) to yield shikimate (SA).</text>
</comment>
<feature type="binding site" evidence="8">
    <location>
        <begin position="231"/>
        <end position="233"/>
    </location>
    <ligand>
        <name>shikimate</name>
        <dbReference type="ChEBI" id="CHEBI:36208"/>
    </ligand>
</feature>
<dbReference type="InterPro" id="IPR013785">
    <property type="entry name" value="Aldolase_TIM"/>
</dbReference>
<evidence type="ECO:0000259" key="10">
    <source>
        <dbReference type="Pfam" id="PF08501"/>
    </source>
</evidence>
<evidence type="ECO:0000313" key="12">
    <source>
        <dbReference type="EMBL" id="PQO29156.1"/>
    </source>
</evidence>
<dbReference type="GO" id="GO:0009423">
    <property type="term" value="P:chorismate biosynthetic process"/>
    <property type="evidence" value="ECO:0007669"/>
    <property type="project" value="UniProtKB-UniRule"/>
</dbReference>
<dbReference type="EC" id="1.1.1.25" evidence="8"/>
<dbReference type="Gene3D" id="3.20.20.70">
    <property type="entry name" value="Aldolase class I"/>
    <property type="match status" value="1"/>
</dbReference>
<dbReference type="Proteomes" id="UP000240009">
    <property type="component" value="Unassembled WGS sequence"/>
</dbReference>
<dbReference type="AlphaFoldDB" id="A0A2S8FAF8"/>
<feature type="binding site" evidence="7">
    <location>
        <position position="174"/>
    </location>
    <ligand>
        <name>3-dehydroquinate</name>
        <dbReference type="ChEBI" id="CHEBI:32364"/>
    </ligand>
</feature>
<dbReference type="NCBIfam" id="TIGR00507">
    <property type="entry name" value="aroE"/>
    <property type="match status" value="1"/>
</dbReference>
<feature type="binding site" evidence="8">
    <location>
        <position position="464"/>
    </location>
    <ligand>
        <name>shikimate</name>
        <dbReference type="ChEBI" id="CHEBI:36208"/>
    </ligand>
</feature>
<dbReference type="InterPro" id="IPR013708">
    <property type="entry name" value="Shikimate_DH-bd_N"/>
</dbReference>
<evidence type="ECO:0000313" key="13">
    <source>
        <dbReference type="Proteomes" id="UP000240009"/>
    </source>
</evidence>
<dbReference type="RefSeq" id="WP_105355084.1">
    <property type="nucleotide sequence ID" value="NZ_PUIA01000042.1"/>
</dbReference>
<name>A0A2S8FAF8_9BACT</name>
<dbReference type="Gene3D" id="3.40.50.720">
    <property type="entry name" value="NAD(P)-binding Rossmann-like Domain"/>
    <property type="match status" value="1"/>
</dbReference>
<evidence type="ECO:0000259" key="9">
    <source>
        <dbReference type="Pfam" id="PF01488"/>
    </source>
</evidence>
<dbReference type="EMBL" id="PUIA01000042">
    <property type="protein sequence ID" value="PQO29156.1"/>
    <property type="molecule type" value="Genomic_DNA"/>
</dbReference>
<dbReference type="InterPro" id="IPR001381">
    <property type="entry name" value="DHquinase_I"/>
</dbReference>
<dbReference type="GO" id="GO:0019632">
    <property type="term" value="P:shikimate metabolic process"/>
    <property type="evidence" value="ECO:0007669"/>
    <property type="project" value="InterPro"/>
</dbReference>
<evidence type="ECO:0000256" key="7">
    <source>
        <dbReference type="HAMAP-Rule" id="MF_00214"/>
    </source>
</evidence>
<dbReference type="Pfam" id="PF01487">
    <property type="entry name" value="DHquinase_I"/>
    <property type="match status" value="1"/>
</dbReference>
<dbReference type="CDD" id="cd01065">
    <property type="entry name" value="NAD_bind_Shikimate_DH"/>
    <property type="match status" value="1"/>
</dbReference>
<evidence type="ECO:0000256" key="2">
    <source>
        <dbReference type="ARBA" id="ARBA00022605"/>
    </source>
</evidence>
<feature type="binding site" evidence="8">
    <location>
        <position position="434"/>
    </location>
    <ligand>
        <name>NADP(+)</name>
        <dbReference type="ChEBI" id="CHEBI:58349"/>
    </ligand>
</feature>
<keyword evidence="5 7" id="KW-0057">Aromatic amino acid biosynthesis</keyword>
<dbReference type="InterPro" id="IPR046346">
    <property type="entry name" value="Aminoacid_DH-like_N_sf"/>
</dbReference>
<feature type="binding site" evidence="7">
    <location>
        <position position="5"/>
    </location>
    <ligand>
        <name>3-dehydroquinate</name>
        <dbReference type="ChEBI" id="CHEBI:32364"/>
    </ligand>
</feature>
<keyword evidence="3 8" id="KW-0521">NADP</keyword>
<keyword evidence="7" id="KW-0704">Schiff base</keyword>
<feature type="domain" description="SDH C-terminal" evidence="11">
    <location>
        <begin position="457"/>
        <end position="487"/>
    </location>
</feature>
<dbReference type="Pfam" id="PF01488">
    <property type="entry name" value="Shikimate_DH"/>
    <property type="match status" value="1"/>
</dbReference>
<dbReference type="Pfam" id="PF18317">
    <property type="entry name" value="SDH_C"/>
    <property type="match status" value="1"/>
</dbReference>
<dbReference type="EC" id="4.2.1.10" evidence="7"/>